<keyword evidence="6" id="KW-0326">Glycosidase</keyword>
<keyword evidence="4" id="KW-0732">Signal</keyword>
<dbReference type="PIRSF" id="PIRSF001092">
    <property type="entry name" value="Alpha-L-fucosidase"/>
    <property type="match status" value="1"/>
</dbReference>
<dbReference type="GO" id="GO:0004560">
    <property type="term" value="F:alpha-L-fucosidase activity"/>
    <property type="evidence" value="ECO:0007669"/>
    <property type="project" value="InterPro"/>
</dbReference>
<dbReference type="GO" id="GO:0016139">
    <property type="term" value="P:glycoside catabolic process"/>
    <property type="evidence" value="ECO:0007669"/>
    <property type="project" value="TreeGrafter"/>
</dbReference>
<dbReference type="InterPro" id="IPR057739">
    <property type="entry name" value="Glyco_hydro_29_N"/>
</dbReference>
<dbReference type="PANTHER" id="PTHR10030">
    <property type="entry name" value="ALPHA-L-FUCOSIDASE"/>
    <property type="match status" value="1"/>
</dbReference>
<evidence type="ECO:0000259" key="8">
    <source>
        <dbReference type="Pfam" id="PF01120"/>
    </source>
</evidence>
<dbReference type="AlphaFoldDB" id="A0A2W5F870"/>
<dbReference type="GO" id="GO:0005764">
    <property type="term" value="C:lysosome"/>
    <property type="evidence" value="ECO:0007669"/>
    <property type="project" value="TreeGrafter"/>
</dbReference>
<dbReference type="InterPro" id="IPR016286">
    <property type="entry name" value="FUC_metazoa-typ"/>
</dbReference>
<proteinExistence type="inferred from homology"/>
<feature type="site" description="May be important for catalysis" evidence="7">
    <location>
        <position position="267"/>
    </location>
</feature>
<comment type="function">
    <text evidence="1">Alpha-L-fucosidase is responsible for hydrolyzing the alpha-1,6-linked fucose joined to the reducing-end N-acetylglucosamine of the carbohydrate moieties of glycoproteins.</text>
</comment>
<gene>
    <name evidence="9" type="ORF">DI598_06615</name>
</gene>
<evidence type="ECO:0000256" key="5">
    <source>
        <dbReference type="ARBA" id="ARBA00022801"/>
    </source>
</evidence>
<evidence type="ECO:0000313" key="10">
    <source>
        <dbReference type="Proteomes" id="UP000249645"/>
    </source>
</evidence>
<dbReference type="EMBL" id="QFOI01000087">
    <property type="protein sequence ID" value="PZP49977.1"/>
    <property type="molecule type" value="Genomic_DNA"/>
</dbReference>
<evidence type="ECO:0000256" key="3">
    <source>
        <dbReference type="ARBA" id="ARBA00012662"/>
    </source>
</evidence>
<evidence type="ECO:0000256" key="6">
    <source>
        <dbReference type="ARBA" id="ARBA00023295"/>
    </source>
</evidence>
<accession>A0A2W5F870</accession>
<evidence type="ECO:0000256" key="4">
    <source>
        <dbReference type="ARBA" id="ARBA00022729"/>
    </source>
</evidence>
<reference evidence="9 10" key="1">
    <citation type="submission" date="2017-11" db="EMBL/GenBank/DDBJ databases">
        <title>Infants hospitalized years apart are colonized by the same room-sourced microbial strains.</title>
        <authorList>
            <person name="Brooks B."/>
            <person name="Olm M.R."/>
            <person name="Firek B.A."/>
            <person name="Baker R."/>
            <person name="Thomas B.C."/>
            <person name="Morowitz M.J."/>
            <person name="Banfield J.F."/>
        </authorList>
    </citation>
    <scope>NUCLEOTIDE SEQUENCE [LARGE SCALE GENOMIC DNA]</scope>
    <source>
        <strain evidence="9">S2_009_000_R2_76</strain>
    </source>
</reference>
<dbReference type="PANTHER" id="PTHR10030:SF37">
    <property type="entry name" value="ALPHA-L-FUCOSIDASE-RELATED"/>
    <property type="match status" value="1"/>
</dbReference>
<comment type="similarity">
    <text evidence="2">Belongs to the glycosyl hydrolase 29 family.</text>
</comment>
<dbReference type="InterPro" id="IPR017853">
    <property type="entry name" value="GH"/>
</dbReference>
<protein>
    <recommendedName>
        <fullName evidence="3">alpha-L-fucosidase</fullName>
        <ecNumber evidence="3">3.2.1.51</ecNumber>
    </recommendedName>
</protein>
<keyword evidence="5" id="KW-0378">Hydrolase</keyword>
<evidence type="ECO:0000256" key="1">
    <source>
        <dbReference type="ARBA" id="ARBA00004071"/>
    </source>
</evidence>
<dbReference type="SUPFAM" id="SSF51445">
    <property type="entry name" value="(Trans)glycosidases"/>
    <property type="match status" value="1"/>
</dbReference>
<name>A0A2W5F870_9SPHI</name>
<dbReference type="PRINTS" id="PR00741">
    <property type="entry name" value="GLHYDRLASE29"/>
</dbReference>
<dbReference type="Pfam" id="PF01120">
    <property type="entry name" value="Alpha_L_fucos"/>
    <property type="match status" value="1"/>
</dbReference>
<evidence type="ECO:0000256" key="7">
    <source>
        <dbReference type="PIRSR" id="PIRSR001092-1"/>
    </source>
</evidence>
<evidence type="ECO:0000313" key="9">
    <source>
        <dbReference type="EMBL" id="PZP49977.1"/>
    </source>
</evidence>
<sequence length="448" mass="51592">MDLKKHAVLLIILTVFNILRSYSQQIIRPDSIKSKMQWFADGKLGIFIHYGIYDVDGVTESWAFHNREMTYADYMAQLKGFKPKKYDPEAWADLIKETGARYAVFTTKHHDGVALWNSYQSYLSVVHKTPAKKDLMLPFFQALRKRGIKAGAYFSLIDWSDYRYPGFLKDSNRYDMKRDTNRWFQYRRFMNAQMDEIAQEVNPDLWWFDGDWEHSAEEWGAMNIREKLLTYNRNAIINGRLKGYGDYDTPEQNFPVTRPDLPYWELCMTINNSWGYNPHDSAFKTPYEVITIFADCISKGGNLLLDFGPCADGTIQPEQVNVLKELGKWNKKNETAVFNTIAGVPLGHFYGPTTLSKDSTKLYLFLTGTNSEHAIFKGLKNNIKSIKVVGRPDIDSVPYKIVGKISWSQNPGLLYIDVPKNAQDDYVTVLEMDLEGPIDLYEGKGGLN</sequence>
<dbReference type="SMART" id="SM00812">
    <property type="entry name" value="Alpha_L_fucos"/>
    <property type="match status" value="1"/>
</dbReference>
<dbReference type="GO" id="GO:0006004">
    <property type="term" value="P:fucose metabolic process"/>
    <property type="evidence" value="ECO:0007669"/>
    <property type="project" value="InterPro"/>
</dbReference>
<dbReference type="Gene3D" id="3.20.20.80">
    <property type="entry name" value="Glycosidases"/>
    <property type="match status" value="1"/>
</dbReference>
<evidence type="ECO:0000256" key="2">
    <source>
        <dbReference type="ARBA" id="ARBA00007951"/>
    </source>
</evidence>
<dbReference type="InterPro" id="IPR000933">
    <property type="entry name" value="Glyco_hydro_29"/>
</dbReference>
<dbReference type="EC" id="3.2.1.51" evidence="3"/>
<organism evidence="9 10">
    <name type="scientific">Pseudopedobacter saltans</name>
    <dbReference type="NCBI Taxonomy" id="151895"/>
    <lineage>
        <taxon>Bacteria</taxon>
        <taxon>Pseudomonadati</taxon>
        <taxon>Bacteroidota</taxon>
        <taxon>Sphingobacteriia</taxon>
        <taxon>Sphingobacteriales</taxon>
        <taxon>Sphingobacteriaceae</taxon>
        <taxon>Pseudopedobacter</taxon>
    </lineage>
</organism>
<feature type="domain" description="Glycoside hydrolase family 29 N-terminal" evidence="8">
    <location>
        <begin position="33"/>
        <end position="333"/>
    </location>
</feature>
<dbReference type="Proteomes" id="UP000249645">
    <property type="component" value="Unassembled WGS sequence"/>
</dbReference>
<comment type="caution">
    <text evidence="9">The sequence shown here is derived from an EMBL/GenBank/DDBJ whole genome shotgun (WGS) entry which is preliminary data.</text>
</comment>